<evidence type="ECO:0000256" key="1">
    <source>
        <dbReference type="SAM" id="MobiDB-lite"/>
    </source>
</evidence>
<protein>
    <submittedName>
        <fullName evidence="2">Uncharacterized protein</fullName>
    </submittedName>
</protein>
<accession>A0A0W0G2Y1</accession>
<dbReference type="AlphaFoldDB" id="A0A0W0G2Y1"/>
<feature type="compositionally biased region" description="Low complexity" evidence="1">
    <location>
        <begin position="146"/>
        <end position="156"/>
    </location>
</feature>
<gene>
    <name evidence="2" type="ORF">WG66_4464</name>
</gene>
<reference evidence="2 3" key="1">
    <citation type="submission" date="2015-12" db="EMBL/GenBank/DDBJ databases">
        <title>Draft genome sequence of Moniliophthora roreri, the causal agent of frosty pod rot of cacao.</title>
        <authorList>
            <person name="Aime M.C."/>
            <person name="Diaz-Valderrama J.R."/>
            <person name="Kijpornyongpan T."/>
            <person name="Phillips-Mora W."/>
        </authorList>
    </citation>
    <scope>NUCLEOTIDE SEQUENCE [LARGE SCALE GENOMIC DNA]</scope>
    <source>
        <strain evidence="2 3">MCA 2952</strain>
    </source>
</reference>
<organism evidence="2 3">
    <name type="scientific">Moniliophthora roreri</name>
    <name type="common">Frosty pod rot fungus</name>
    <name type="synonym">Monilia roreri</name>
    <dbReference type="NCBI Taxonomy" id="221103"/>
    <lineage>
        <taxon>Eukaryota</taxon>
        <taxon>Fungi</taxon>
        <taxon>Dikarya</taxon>
        <taxon>Basidiomycota</taxon>
        <taxon>Agaricomycotina</taxon>
        <taxon>Agaricomycetes</taxon>
        <taxon>Agaricomycetidae</taxon>
        <taxon>Agaricales</taxon>
        <taxon>Marasmiineae</taxon>
        <taxon>Marasmiaceae</taxon>
        <taxon>Moniliophthora</taxon>
    </lineage>
</organism>
<proteinExistence type="predicted"/>
<dbReference type="EMBL" id="LATX01001268">
    <property type="protein sequence ID" value="KTB42956.1"/>
    <property type="molecule type" value="Genomic_DNA"/>
</dbReference>
<evidence type="ECO:0000313" key="2">
    <source>
        <dbReference type="EMBL" id="KTB42956.1"/>
    </source>
</evidence>
<sequence>MGTTRDAKLDLVLRTLEEVSISQSSLQESAKLALRVHQYDTQHPFFSKLARESCEAVFIAVVAAPGLDEALVASYRDKICRLHQRLKDIDTFATISTTRSRLAAFLCSFSDDYRLRKYRKFMHGFIIDPDFNPKLRSKRTTSNRLPQSNESPQSNEPPEPIEHEDDRGPLEMFSGASEFTVLGGQYNVVRGNQVNLGGPHMIIYPSIQFNTGFRPDQFTIDGIPIFLYQQLLDFASSLDMFIVQLLLLLAYRSFETQIIQLLSHAPLYQLVN</sequence>
<feature type="region of interest" description="Disordered" evidence="1">
    <location>
        <begin position="136"/>
        <end position="167"/>
    </location>
</feature>
<name>A0A0W0G2Y1_MONRR</name>
<evidence type="ECO:0000313" key="3">
    <source>
        <dbReference type="Proteomes" id="UP000054988"/>
    </source>
</evidence>
<dbReference type="Proteomes" id="UP000054988">
    <property type="component" value="Unassembled WGS sequence"/>
</dbReference>
<comment type="caution">
    <text evidence="2">The sequence shown here is derived from an EMBL/GenBank/DDBJ whole genome shotgun (WGS) entry which is preliminary data.</text>
</comment>